<dbReference type="InterPro" id="IPR004821">
    <property type="entry name" value="Cyt_trans-like"/>
</dbReference>
<dbReference type="EC" id="2.7.7.3" evidence="9"/>
<evidence type="ECO:0000256" key="5">
    <source>
        <dbReference type="ARBA" id="ARBA00022840"/>
    </source>
</evidence>
<dbReference type="RefSeq" id="WP_147739241.1">
    <property type="nucleotide sequence ID" value="NZ_SAXU01000001.1"/>
</dbReference>
<dbReference type="UniPathway" id="UPA00241">
    <property type="reaction ID" value="UER00355"/>
</dbReference>
<evidence type="ECO:0000256" key="2">
    <source>
        <dbReference type="ARBA" id="ARBA00022679"/>
    </source>
</evidence>
<evidence type="ECO:0000256" key="4">
    <source>
        <dbReference type="ARBA" id="ARBA00022741"/>
    </source>
</evidence>
<dbReference type="NCBIfam" id="TIGR00125">
    <property type="entry name" value="cyt_tran_rel"/>
    <property type="match status" value="1"/>
</dbReference>
<dbReference type="Gene3D" id="3.40.50.620">
    <property type="entry name" value="HUPs"/>
    <property type="match status" value="1"/>
</dbReference>
<keyword evidence="2 9" id="KW-0808">Transferase</keyword>
<feature type="binding site" evidence="9">
    <location>
        <position position="75"/>
    </location>
    <ligand>
        <name>substrate</name>
    </ligand>
</feature>
<comment type="cofactor">
    <cofactor evidence="9">
        <name>Mg(2+)</name>
        <dbReference type="ChEBI" id="CHEBI:18420"/>
    </cofactor>
</comment>
<evidence type="ECO:0000256" key="6">
    <source>
        <dbReference type="ARBA" id="ARBA00022842"/>
    </source>
</evidence>
<gene>
    <name evidence="9" type="primary">coaD</name>
    <name evidence="11" type="ORF">EPJ79_09050</name>
</gene>
<feature type="binding site" evidence="9">
    <location>
        <position position="43"/>
    </location>
    <ligand>
        <name>substrate</name>
    </ligand>
</feature>
<feature type="binding site" evidence="9">
    <location>
        <position position="19"/>
    </location>
    <ligand>
        <name>ATP</name>
        <dbReference type="ChEBI" id="CHEBI:30616"/>
    </ligand>
</feature>
<feature type="site" description="Transition state stabilizer" evidence="9">
    <location>
        <position position="19"/>
    </location>
</feature>
<protein>
    <recommendedName>
        <fullName evidence="9">Phosphopantetheine adenylyltransferase</fullName>
        <ecNumber evidence="9">2.7.7.3</ecNumber>
    </recommendedName>
    <alternativeName>
        <fullName evidence="9">Dephospho-CoA pyrophosphorylase</fullName>
    </alternativeName>
    <alternativeName>
        <fullName evidence="9">Pantetheine-phosphate adenylyltransferase</fullName>
        <shortName evidence="9">PPAT</shortName>
    </alternativeName>
</protein>
<dbReference type="Proteomes" id="UP000324638">
    <property type="component" value="Unassembled WGS sequence"/>
</dbReference>
<dbReference type="GO" id="GO:0015937">
    <property type="term" value="P:coenzyme A biosynthetic process"/>
    <property type="evidence" value="ECO:0007669"/>
    <property type="project" value="UniProtKB-UniRule"/>
</dbReference>
<comment type="subunit">
    <text evidence="9">Homohexamer.</text>
</comment>
<evidence type="ECO:0000256" key="3">
    <source>
        <dbReference type="ARBA" id="ARBA00022695"/>
    </source>
</evidence>
<feature type="binding site" evidence="9">
    <location>
        <position position="11"/>
    </location>
    <ligand>
        <name>substrate</name>
    </ligand>
</feature>
<keyword evidence="6 9" id="KW-0460">Magnesium</keyword>
<feature type="binding site" evidence="9">
    <location>
        <position position="89"/>
    </location>
    <ligand>
        <name>substrate</name>
    </ligand>
</feature>
<keyword evidence="3 9" id="KW-0548">Nucleotidyltransferase</keyword>
<dbReference type="PRINTS" id="PR01020">
    <property type="entry name" value="LPSBIOSNTHSS"/>
</dbReference>
<evidence type="ECO:0000256" key="8">
    <source>
        <dbReference type="ARBA" id="ARBA00029346"/>
    </source>
</evidence>
<comment type="similarity">
    <text evidence="9">Belongs to the bacterial CoaD family.</text>
</comment>
<comment type="catalytic activity">
    <reaction evidence="8 9">
        <text>(R)-4'-phosphopantetheine + ATP + H(+) = 3'-dephospho-CoA + diphosphate</text>
        <dbReference type="Rhea" id="RHEA:19801"/>
        <dbReference type="ChEBI" id="CHEBI:15378"/>
        <dbReference type="ChEBI" id="CHEBI:30616"/>
        <dbReference type="ChEBI" id="CHEBI:33019"/>
        <dbReference type="ChEBI" id="CHEBI:57328"/>
        <dbReference type="ChEBI" id="CHEBI:61723"/>
        <dbReference type="EC" id="2.7.7.3"/>
    </reaction>
</comment>
<dbReference type="InterPro" id="IPR001980">
    <property type="entry name" value="PPAT"/>
</dbReference>
<feature type="binding site" evidence="9">
    <location>
        <begin position="125"/>
        <end position="131"/>
    </location>
    <ligand>
        <name>ATP</name>
        <dbReference type="ChEBI" id="CHEBI:30616"/>
    </ligand>
</feature>
<dbReference type="GO" id="GO:0004595">
    <property type="term" value="F:pantetheine-phosphate adenylyltransferase activity"/>
    <property type="evidence" value="ECO:0007669"/>
    <property type="project" value="UniProtKB-UniRule"/>
</dbReference>
<dbReference type="InterPro" id="IPR014729">
    <property type="entry name" value="Rossmann-like_a/b/a_fold"/>
</dbReference>
<dbReference type="PANTHER" id="PTHR21342:SF1">
    <property type="entry name" value="PHOSPHOPANTETHEINE ADENYLYLTRANSFERASE"/>
    <property type="match status" value="1"/>
</dbReference>
<dbReference type="Pfam" id="PF01467">
    <property type="entry name" value="CTP_transf_like"/>
    <property type="match status" value="1"/>
</dbReference>
<dbReference type="NCBIfam" id="TIGR01510">
    <property type="entry name" value="coaD_prev_kdtB"/>
    <property type="match status" value="1"/>
</dbReference>
<evidence type="ECO:0000256" key="7">
    <source>
        <dbReference type="ARBA" id="ARBA00022993"/>
    </source>
</evidence>
<dbReference type="PANTHER" id="PTHR21342">
    <property type="entry name" value="PHOSPHOPANTETHEINE ADENYLYLTRANSFERASE"/>
    <property type="match status" value="1"/>
</dbReference>
<feature type="binding site" evidence="9">
    <location>
        <position position="100"/>
    </location>
    <ligand>
        <name>ATP</name>
        <dbReference type="ChEBI" id="CHEBI:30616"/>
    </ligand>
</feature>
<comment type="subcellular location">
    <subcellularLocation>
        <location evidence="9">Cytoplasm</location>
    </subcellularLocation>
</comment>
<evidence type="ECO:0000259" key="10">
    <source>
        <dbReference type="Pfam" id="PF01467"/>
    </source>
</evidence>
<organism evidence="11 12">
    <name type="scientific">Brachyspira aalborgi</name>
    <dbReference type="NCBI Taxonomy" id="29522"/>
    <lineage>
        <taxon>Bacteria</taxon>
        <taxon>Pseudomonadati</taxon>
        <taxon>Spirochaetota</taxon>
        <taxon>Spirochaetia</taxon>
        <taxon>Brachyspirales</taxon>
        <taxon>Brachyspiraceae</taxon>
        <taxon>Brachyspira</taxon>
    </lineage>
</organism>
<keyword evidence="7 9" id="KW-0173">Coenzyme A biosynthesis</keyword>
<keyword evidence="5 9" id="KW-0067">ATP-binding</keyword>
<keyword evidence="1 9" id="KW-0963">Cytoplasm</keyword>
<dbReference type="SUPFAM" id="SSF52374">
    <property type="entry name" value="Nucleotidylyl transferase"/>
    <property type="match status" value="1"/>
</dbReference>
<evidence type="ECO:0000256" key="1">
    <source>
        <dbReference type="ARBA" id="ARBA00022490"/>
    </source>
</evidence>
<reference evidence="11 12" key="1">
    <citation type="journal article" date="1992" name="Lakartidningen">
        <title>[Penicillin V and not amoxicillin is the first choice preparation in acute otitis].</title>
        <authorList>
            <person name="Kamme C."/>
            <person name="Lundgren K."/>
            <person name="Prellner K."/>
        </authorList>
    </citation>
    <scope>NUCLEOTIDE SEQUENCE [LARGE SCALE GENOMIC DNA]</scope>
    <source>
        <strain evidence="11 12">513A</strain>
    </source>
</reference>
<comment type="function">
    <text evidence="9">Reversibly transfers an adenylyl group from ATP to 4'-phosphopantetheine, yielding dephospho-CoA (dPCoA) and pyrophosphate.</text>
</comment>
<evidence type="ECO:0000313" key="11">
    <source>
        <dbReference type="EMBL" id="TXJ21252.1"/>
    </source>
</evidence>
<comment type="caution">
    <text evidence="11">The sequence shown here is derived from an EMBL/GenBank/DDBJ whole genome shotgun (WGS) entry which is preliminary data.</text>
</comment>
<keyword evidence="4 9" id="KW-0547">Nucleotide-binding</keyword>
<evidence type="ECO:0000313" key="12">
    <source>
        <dbReference type="Proteomes" id="UP000324638"/>
    </source>
</evidence>
<feature type="binding site" evidence="9">
    <location>
        <begin position="90"/>
        <end position="92"/>
    </location>
    <ligand>
        <name>ATP</name>
        <dbReference type="ChEBI" id="CHEBI:30616"/>
    </ligand>
</feature>
<dbReference type="EMBL" id="SAXU01000001">
    <property type="protein sequence ID" value="TXJ21252.1"/>
    <property type="molecule type" value="Genomic_DNA"/>
</dbReference>
<dbReference type="AlphaFoldDB" id="A0A5C8DB19"/>
<evidence type="ECO:0000256" key="9">
    <source>
        <dbReference type="HAMAP-Rule" id="MF_00151"/>
    </source>
</evidence>
<sequence length="162" mass="18684">MKNSKVIFPGTFDPFSLGHLDVLYRLANIFEKVYISIAINLEKSPTFTLEERKKMIEKVIGNNDSIEIVAISGLVTEYMKNNQIKVLARGIRDSEDLYYELKMSRMNKLLYPEMDTIFLNTSENYTHISSSLIKEILKFNGPIEGLVPEILIEDIKSKFIKK</sequence>
<comment type="pathway">
    <text evidence="9">Cofactor biosynthesis; coenzyme A biosynthesis; CoA from (R)-pantothenate: step 4/5.</text>
</comment>
<dbReference type="GO" id="GO:0005524">
    <property type="term" value="F:ATP binding"/>
    <property type="evidence" value="ECO:0007669"/>
    <property type="project" value="UniProtKB-KW"/>
</dbReference>
<dbReference type="GO" id="GO:0005737">
    <property type="term" value="C:cytoplasm"/>
    <property type="evidence" value="ECO:0007669"/>
    <property type="project" value="UniProtKB-SubCell"/>
</dbReference>
<feature type="domain" description="Cytidyltransferase-like" evidence="10">
    <location>
        <begin position="7"/>
        <end position="135"/>
    </location>
</feature>
<feature type="binding site" evidence="9">
    <location>
        <begin position="11"/>
        <end position="12"/>
    </location>
    <ligand>
        <name>ATP</name>
        <dbReference type="ChEBI" id="CHEBI:30616"/>
    </ligand>
</feature>
<name>A0A5C8DB19_9SPIR</name>
<dbReference type="HAMAP" id="MF_00151">
    <property type="entry name" value="PPAT_bact"/>
    <property type="match status" value="1"/>
</dbReference>
<accession>A0A5C8DB19</accession>
<proteinExistence type="inferred from homology"/>